<dbReference type="SMART" id="SM00518">
    <property type="entry name" value="AP2Ec"/>
    <property type="match status" value="1"/>
</dbReference>
<evidence type="ECO:0000313" key="3">
    <source>
        <dbReference type="Proteomes" id="UP000886861"/>
    </source>
</evidence>
<dbReference type="Gene3D" id="3.20.20.150">
    <property type="entry name" value="Divalent-metal-dependent TIM barrel enzymes"/>
    <property type="match status" value="1"/>
</dbReference>
<proteinExistence type="predicted"/>
<dbReference type="Proteomes" id="UP000886861">
    <property type="component" value="Unassembled WGS sequence"/>
</dbReference>
<dbReference type="GO" id="GO:0006284">
    <property type="term" value="P:base-excision repair"/>
    <property type="evidence" value="ECO:0007669"/>
    <property type="project" value="TreeGrafter"/>
</dbReference>
<keyword evidence="2" id="KW-0255">Endonuclease</keyword>
<organism evidence="2 3">
    <name type="scientific">Candidatus Caccopulliclostridium gallistercoris</name>
    <dbReference type="NCBI Taxonomy" id="2840719"/>
    <lineage>
        <taxon>Bacteria</taxon>
        <taxon>Bacillati</taxon>
        <taxon>Bacillota</taxon>
        <taxon>Clostridia</taxon>
        <taxon>Candidatus Caccopulliclostridium</taxon>
    </lineage>
</organism>
<dbReference type="GO" id="GO:0008270">
    <property type="term" value="F:zinc ion binding"/>
    <property type="evidence" value="ECO:0007669"/>
    <property type="project" value="InterPro"/>
</dbReference>
<dbReference type="InterPro" id="IPR013022">
    <property type="entry name" value="Xyl_isomerase-like_TIM-brl"/>
</dbReference>
<evidence type="ECO:0000259" key="1">
    <source>
        <dbReference type="Pfam" id="PF01261"/>
    </source>
</evidence>
<dbReference type="PANTHER" id="PTHR21445:SF0">
    <property type="entry name" value="APURINIC-APYRIMIDINIC ENDONUCLEASE"/>
    <property type="match status" value="1"/>
</dbReference>
<dbReference type="GO" id="GO:0003677">
    <property type="term" value="F:DNA binding"/>
    <property type="evidence" value="ECO:0007669"/>
    <property type="project" value="InterPro"/>
</dbReference>
<keyword evidence="2" id="KW-0378">Hydrolase</keyword>
<protein>
    <submittedName>
        <fullName evidence="2">Endonuclease IV</fullName>
    </submittedName>
</protein>
<reference evidence="2" key="2">
    <citation type="journal article" date="2021" name="PeerJ">
        <title>Extensive microbial diversity within the chicken gut microbiome revealed by metagenomics and culture.</title>
        <authorList>
            <person name="Gilroy R."/>
            <person name="Ravi A."/>
            <person name="Getino M."/>
            <person name="Pursley I."/>
            <person name="Horton D.L."/>
            <person name="Alikhan N.F."/>
            <person name="Baker D."/>
            <person name="Gharbi K."/>
            <person name="Hall N."/>
            <person name="Watson M."/>
            <person name="Adriaenssens E.M."/>
            <person name="Foster-Nyarko E."/>
            <person name="Jarju S."/>
            <person name="Secka A."/>
            <person name="Antonio M."/>
            <person name="Oren A."/>
            <person name="Chaudhuri R.R."/>
            <person name="La Ragione R."/>
            <person name="Hildebrand F."/>
            <person name="Pallen M.J."/>
        </authorList>
    </citation>
    <scope>NUCLEOTIDE SEQUENCE</scope>
    <source>
        <strain evidence="2">CHK186-9395</strain>
    </source>
</reference>
<dbReference type="SUPFAM" id="SSF51658">
    <property type="entry name" value="Xylose isomerase-like"/>
    <property type="match status" value="1"/>
</dbReference>
<comment type="caution">
    <text evidence="2">The sequence shown here is derived from an EMBL/GenBank/DDBJ whole genome shotgun (WGS) entry which is preliminary data.</text>
</comment>
<name>A0A9D1NFF3_9FIRM</name>
<evidence type="ECO:0000313" key="2">
    <source>
        <dbReference type="EMBL" id="HIV01699.1"/>
    </source>
</evidence>
<dbReference type="InterPro" id="IPR001719">
    <property type="entry name" value="AP_endonuc_2"/>
</dbReference>
<sequence>MIRFGPSGNSKIFYDEGHKSSIEAPAWLKSKGLTAYEYSFGRGYNMTKETAVKLGEKAKENDILISAHAPFYINFANPSDEMAEKSFMYVLTGLKFLDWFNGEHLVVHLATQGKMERAEALELTKKRLINTIESLKKLDINLNNKYICPETMGKFSQIGNAEEIIDFCTLDEMLIPTFDFGHLNCLTAGKFNSKDEYKRIFDLSFEKLGEFKTKNCHIHFSKIQYSAKGEIKHLNFDDELYGPNFELLAEVLLDYKLEPTIICESADFMAEDAMKMLNIYENAKKH</sequence>
<dbReference type="GO" id="GO:0008081">
    <property type="term" value="F:phosphoric diester hydrolase activity"/>
    <property type="evidence" value="ECO:0007669"/>
    <property type="project" value="TreeGrafter"/>
</dbReference>
<dbReference type="Pfam" id="PF01261">
    <property type="entry name" value="AP_endonuc_2"/>
    <property type="match status" value="1"/>
</dbReference>
<dbReference type="GO" id="GO:0003906">
    <property type="term" value="F:DNA-(apurinic or apyrimidinic site) endonuclease activity"/>
    <property type="evidence" value="ECO:0007669"/>
    <property type="project" value="TreeGrafter"/>
</dbReference>
<feature type="domain" description="Xylose isomerase-like TIM barrel" evidence="1">
    <location>
        <begin position="26"/>
        <end position="277"/>
    </location>
</feature>
<dbReference type="AlphaFoldDB" id="A0A9D1NFF3"/>
<dbReference type="PANTHER" id="PTHR21445">
    <property type="entry name" value="ENDONUCLEASE IV ENDODEOXYRIBONUCLEASE IV"/>
    <property type="match status" value="1"/>
</dbReference>
<gene>
    <name evidence="2" type="ORF">IAA62_04020</name>
</gene>
<dbReference type="InterPro" id="IPR036237">
    <property type="entry name" value="Xyl_isomerase-like_sf"/>
</dbReference>
<keyword evidence="2" id="KW-0540">Nuclease</keyword>
<dbReference type="EMBL" id="DVOJ01000014">
    <property type="protein sequence ID" value="HIV01699.1"/>
    <property type="molecule type" value="Genomic_DNA"/>
</dbReference>
<accession>A0A9D1NFF3</accession>
<reference evidence="2" key="1">
    <citation type="submission" date="2020-10" db="EMBL/GenBank/DDBJ databases">
        <authorList>
            <person name="Gilroy R."/>
        </authorList>
    </citation>
    <scope>NUCLEOTIDE SEQUENCE</scope>
    <source>
        <strain evidence="2">CHK186-9395</strain>
    </source>
</reference>